<feature type="compositionally biased region" description="Basic and acidic residues" evidence="2">
    <location>
        <begin position="1"/>
        <end position="15"/>
    </location>
</feature>
<accession>K9W4S0</accession>
<evidence type="ECO:0000313" key="4">
    <source>
        <dbReference type="Proteomes" id="UP000010472"/>
    </source>
</evidence>
<name>K9W4S0_9CYAN</name>
<dbReference type="PATRIC" id="fig|1173022.3.peg.4938"/>
<sequence>MLRPDLSRIDPKHEQPSNPFESTQSGSTERDGSSTGSINIQQELNRIEEIVLDSPRIPFTGRTLVDEEELLEQLDLVRLNLPGSFREAEAIVYHKEEILVQAEQYAQEIVEEAEQRAAYILDQLGIIARAELEAKQIRKRVQEECAALQEQTLADIEEMREQAQQDIEQMRSLAMAEFEEIQNGADQYADRVLKNIEQQLNDMLMIIRNGRQQLHDDTEVLPIRDKEPNNSSQSRTSKNPKN</sequence>
<evidence type="ECO:0000256" key="2">
    <source>
        <dbReference type="SAM" id="MobiDB-lite"/>
    </source>
</evidence>
<organism evidence="3 4">
    <name type="scientific">Crinalium epipsammum PCC 9333</name>
    <dbReference type="NCBI Taxonomy" id="1173022"/>
    <lineage>
        <taxon>Bacteria</taxon>
        <taxon>Bacillati</taxon>
        <taxon>Cyanobacteriota</taxon>
        <taxon>Cyanophyceae</taxon>
        <taxon>Gomontiellales</taxon>
        <taxon>Gomontiellaceae</taxon>
        <taxon>Crinalium</taxon>
    </lineage>
</organism>
<feature type="compositionally biased region" description="Polar residues" evidence="2">
    <location>
        <begin position="229"/>
        <end position="242"/>
    </location>
</feature>
<evidence type="ECO:0000256" key="1">
    <source>
        <dbReference type="SAM" id="Coils"/>
    </source>
</evidence>
<proteinExistence type="predicted"/>
<feature type="coiled-coil region" evidence="1">
    <location>
        <begin position="95"/>
        <end position="176"/>
    </location>
</feature>
<dbReference type="CDD" id="cd06503">
    <property type="entry name" value="ATP-synt_Fo_b"/>
    <property type="match status" value="1"/>
</dbReference>
<dbReference type="HOGENOM" id="CLU_078484_0_1_3"/>
<keyword evidence="1" id="KW-0175">Coiled coil</keyword>
<reference evidence="3 4" key="1">
    <citation type="submission" date="2012-06" db="EMBL/GenBank/DDBJ databases">
        <title>Finished chromosome of genome of Crinalium epipsammum PCC 9333.</title>
        <authorList>
            <consortium name="US DOE Joint Genome Institute"/>
            <person name="Gugger M."/>
            <person name="Coursin T."/>
            <person name="Rippka R."/>
            <person name="Tandeau De Marsac N."/>
            <person name="Huntemann M."/>
            <person name="Wei C.-L."/>
            <person name="Han J."/>
            <person name="Detter J.C."/>
            <person name="Han C."/>
            <person name="Tapia R."/>
            <person name="Davenport K."/>
            <person name="Daligault H."/>
            <person name="Erkkila T."/>
            <person name="Gu W."/>
            <person name="Munk A.C.C."/>
            <person name="Teshima H."/>
            <person name="Xu Y."/>
            <person name="Chain P."/>
            <person name="Chen A."/>
            <person name="Krypides N."/>
            <person name="Mavromatis K."/>
            <person name="Markowitz V."/>
            <person name="Szeto E."/>
            <person name="Ivanova N."/>
            <person name="Mikhailova N."/>
            <person name="Ovchinnikova G."/>
            <person name="Pagani I."/>
            <person name="Pati A."/>
            <person name="Goodwin L."/>
            <person name="Peters L."/>
            <person name="Pitluck S."/>
            <person name="Woyke T."/>
            <person name="Kerfeld C."/>
        </authorList>
    </citation>
    <scope>NUCLEOTIDE SEQUENCE [LARGE SCALE GENOMIC DNA]</scope>
    <source>
        <strain evidence="3 4">PCC 9333</strain>
    </source>
</reference>
<dbReference type="AlphaFoldDB" id="K9W4S0"/>
<feature type="compositionally biased region" description="Polar residues" evidence="2">
    <location>
        <begin position="16"/>
        <end position="38"/>
    </location>
</feature>
<feature type="region of interest" description="Disordered" evidence="2">
    <location>
        <begin position="217"/>
        <end position="242"/>
    </location>
</feature>
<gene>
    <name evidence="3" type="ORF">Cri9333_4573</name>
</gene>
<dbReference type="EMBL" id="CP003620">
    <property type="protein sequence ID" value="AFZ15353.1"/>
    <property type="molecule type" value="Genomic_DNA"/>
</dbReference>
<evidence type="ECO:0008006" key="5">
    <source>
        <dbReference type="Google" id="ProtNLM"/>
    </source>
</evidence>
<protein>
    <recommendedName>
        <fullName evidence="5">DivIVA domain-containing protein</fullName>
    </recommendedName>
</protein>
<feature type="compositionally biased region" description="Basic and acidic residues" evidence="2">
    <location>
        <begin position="217"/>
        <end position="228"/>
    </location>
</feature>
<dbReference type="OrthoDB" id="511915at2"/>
<dbReference type="KEGG" id="cep:Cri9333_4573"/>
<feature type="region of interest" description="Disordered" evidence="2">
    <location>
        <begin position="1"/>
        <end position="38"/>
    </location>
</feature>
<dbReference type="eggNOG" id="COG1193">
    <property type="taxonomic scope" value="Bacteria"/>
</dbReference>
<dbReference type="RefSeq" id="WP_015205444.1">
    <property type="nucleotide sequence ID" value="NC_019753.1"/>
</dbReference>
<evidence type="ECO:0000313" key="3">
    <source>
        <dbReference type="EMBL" id="AFZ15353.1"/>
    </source>
</evidence>
<dbReference type="SUPFAM" id="SSF58113">
    <property type="entry name" value="Apolipoprotein A-I"/>
    <property type="match status" value="1"/>
</dbReference>
<dbReference type="STRING" id="1173022.Cri9333_4573"/>
<keyword evidence="4" id="KW-1185">Reference proteome</keyword>
<dbReference type="Proteomes" id="UP000010472">
    <property type="component" value="Chromosome"/>
</dbReference>